<evidence type="ECO:0000259" key="2">
    <source>
        <dbReference type="PROSITE" id="PS50172"/>
    </source>
</evidence>
<proteinExistence type="predicted"/>
<dbReference type="InterPro" id="IPR036420">
    <property type="entry name" value="BRCT_dom_sf"/>
</dbReference>
<accession>A0A6A6HIT8</accession>
<keyword evidence="4" id="KW-1185">Reference proteome</keyword>
<feature type="region of interest" description="Disordered" evidence="1">
    <location>
        <begin position="102"/>
        <end position="122"/>
    </location>
</feature>
<protein>
    <recommendedName>
        <fullName evidence="2">BRCT domain-containing protein</fullName>
    </recommendedName>
</protein>
<evidence type="ECO:0000256" key="1">
    <source>
        <dbReference type="SAM" id="MobiDB-lite"/>
    </source>
</evidence>
<dbReference type="Pfam" id="PF16589">
    <property type="entry name" value="BRCT_2"/>
    <property type="match status" value="1"/>
</dbReference>
<dbReference type="Proteomes" id="UP000800092">
    <property type="component" value="Unassembled WGS sequence"/>
</dbReference>
<feature type="compositionally biased region" description="Acidic residues" evidence="1">
    <location>
        <begin position="112"/>
        <end position="122"/>
    </location>
</feature>
<evidence type="ECO:0000313" key="4">
    <source>
        <dbReference type="Proteomes" id="UP000800092"/>
    </source>
</evidence>
<dbReference type="PROSITE" id="PS50172">
    <property type="entry name" value="BRCT"/>
    <property type="match status" value="1"/>
</dbReference>
<dbReference type="SUPFAM" id="SSF52113">
    <property type="entry name" value="BRCT domain"/>
    <property type="match status" value="1"/>
</dbReference>
<feature type="region of interest" description="Disordered" evidence="1">
    <location>
        <begin position="1"/>
        <end position="89"/>
    </location>
</feature>
<dbReference type="EMBL" id="ML991780">
    <property type="protein sequence ID" value="KAF2237380.1"/>
    <property type="molecule type" value="Genomic_DNA"/>
</dbReference>
<organism evidence="3 4">
    <name type="scientific">Viridothelium virens</name>
    <name type="common">Speckled blister lichen</name>
    <name type="synonym">Trypethelium virens</name>
    <dbReference type="NCBI Taxonomy" id="1048519"/>
    <lineage>
        <taxon>Eukaryota</taxon>
        <taxon>Fungi</taxon>
        <taxon>Dikarya</taxon>
        <taxon>Ascomycota</taxon>
        <taxon>Pezizomycotina</taxon>
        <taxon>Dothideomycetes</taxon>
        <taxon>Dothideomycetes incertae sedis</taxon>
        <taxon>Trypetheliales</taxon>
        <taxon>Trypetheliaceae</taxon>
        <taxon>Viridothelium</taxon>
    </lineage>
</organism>
<sequence length="322" mass="34650">MPQQPTRAAAPTRTPFDAWNSSSTGHQRAENRLSGSTSWRDSRNRKLSAQFGGGSAGGSRVADTVGAGSEGFGKDGRKAGGGWVRGAKGLRGEGQRSLWECVGGKRGRDEGGEGEDGVEEEEDVLVERWEVEEDLVERDRPLSGQGEGRRLAEEPRIEREGLKLEVTGLYGDAGAEEDHIPEIGRKPRPPQIFRNLTFYINGSTMPPISDHKLKHLISRHGGNLSVALGRRTVTHVIVGVPCSSKSDVQGSGGGLAASKIQKEITRVGGKGVKFVGVDWMLASVKAGTRLSEARFETVRIGGAGQRSVLPMFEKRKEESEKG</sequence>
<dbReference type="AlphaFoldDB" id="A0A6A6HIT8"/>
<dbReference type="SMART" id="SM00292">
    <property type="entry name" value="BRCT"/>
    <property type="match status" value="1"/>
</dbReference>
<feature type="domain" description="BRCT" evidence="2">
    <location>
        <begin position="188"/>
        <end position="297"/>
    </location>
</feature>
<evidence type="ECO:0000313" key="3">
    <source>
        <dbReference type="EMBL" id="KAF2237380.1"/>
    </source>
</evidence>
<reference evidence="3" key="1">
    <citation type="journal article" date="2020" name="Stud. Mycol.">
        <title>101 Dothideomycetes genomes: a test case for predicting lifestyles and emergence of pathogens.</title>
        <authorList>
            <person name="Haridas S."/>
            <person name="Albert R."/>
            <person name="Binder M."/>
            <person name="Bloem J."/>
            <person name="Labutti K."/>
            <person name="Salamov A."/>
            <person name="Andreopoulos B."/>
            <person name="Baker S."/>
            <person name="Barry K."/>
            <person name="Bills G."/>
            <person name="Bluhm B."/>
            <person name="Cannon C."/>
            <person name="Castanera R."/>
            <person name="Culley D."/>
            <person name="Daum C."/>
            <person name="Ezra D."/>
            <person name="Gonzalez J."/>
            <person name="Henrissat B."/>
            <person name="Kuo A."/>
            <person name="Liang C."/>
            <person name="Lipzen A."/>
            <person name="Lutzoni F."/>
            <person name="Magnuson J."/>
            <person name="Mondo S."/>
            <person name="Nolan M."/>
            <person name="Ohm R."/>
            <person name="Pangilinan J."/>
            <person name="Park H.-J."/>
            <person name="Ramirez L."/>
            <person name="Alfaro M."/>
            <person name="Sun H."/>
            <person name="Tritt A."/>
            <person name="Yoshinaga Y."/>
            <person name="Zwiers L.-H."/>
            <person name="Turgeon B."/>
            <person name="Goodwin S."/>
            <person name="Spatafora J."/>
            <person name="Crous P."/>
            <person name="Grigoriev I."/>
        </authorList>
    </citation>
    <scope>NUCLEOTIDE SEQUENCE</scope>
    <source>
        <strain evidence="3">Tuck. ex Michener</strain>
    </source>
</reference>
<dbReference type="InterPro" id="IPR001357">
    <property type="entry name" value="BRCT_dom"/>
</dbReference>
<gene>
    <name evidence="3" type="ORF">EV356DRAFT_496159</name>
</gene>
<dbReference type="Gene3D" id="3.40.50.10190">
    <property type="entry name" value="BRCT domain"/>
    <property type="match status" value="1"/>
</dbReference>
<name>A0A6A6HIT8_VIRVR</name>
<dbReference type="OrthoDB" id="427711at2759"/>